<dbReference type="RefSeq" id="WP_088260133.1">
    <property type="nucleotide sequence ID" value="NZ_NIDE01000019.1"/>
</dbReference>
<sequence length="169" mass="18719">MSDNLPDELTRRFPYLKATGAGRATSEEPTEEEVDASPAFGYLRGTKDRALAVEFRFRDGNSEVFPYSHLAGWRFDPSVGLLLKFTADIVSLILVRGSNLDAPVNASGVNLLDRGLQRHRVVWVREMDRAAVKAVGVRGPTIDAITVAECESQDEQRAWVEKTAPGFLR</sequence>
<dbReference type="OrthoDB" id="281003at2"/>
<accession>A0A225CZX5</accession>
<organism evidence="1 2">
    <name type="scientific">Fimbriiglobus ruber</name>
    <dbReference type="NCBI Taxonomy" id="1908690"/>
    <lineage>
        <taxon>Bacteria</taxon>
        <taxon>Pseudomonadati</taxon>
        <taxon>Planctomycetota</taxon>
        <taxon>Planctomycetia</taxon>
        <taxon>Gemmatales</taxon>
        <taxon>Gemmataceae</taxon>
        <taxon>Fimbriiglobus</taxon>
    </lineage>
</organism>
<dbReference type="EMBL" id="NIDE01000019">
    <property type="protein sequence ID" value="OWK34910.1"/>
    <property type="molecule type" value="Genomic_DNA"/>
</dbReference>
<reference evidence="2" key="1">
    <citation type="submission" date="2017-06" db="EMBL/GenBank/DDBJ databases">
        <title>Genome analysis of Fimbriiglobus ruber SP5, the first member of the order Planctomycetales with confirmed chitinolytic capability.</title>
        <authorList>
            <person name="Ravin N.V."/>
            <person name="Rakitin A.L."/>
            <person name="Ivanova A.A."/>
            <person name="Beletsky A.V."/>
            <person name="Kulichevskaya I.S."/>
            <person name="Mardanov A.V."/>
            <person name="Dedysh S.N."/>
        </authorList>
    </citation>
    <scope>NUCLEOTIDE SEQUENCE [LARGE SCALE GENOMIC DNA]</scope>
    <source>
        <strain evidence="2">SP5</strain>
    </source>
</reference>
<protein>
    <submittedName>
        <fullName evidence="1">Uncharacterized protein</fullName>
    </submittedName>
</protein>
<evidence type="ECO:0000313" key="2">
    <source>
        <dbReference type="Proteomes" id="UP000214646"/>
    </source>
</evidence>
<comment type="caution">
    <text evidence="1">The sequence shown here is derived from an EMBL/GenBank/DDBJ whole genome shotgun (WGS) entry which is preliminary data.</text>
</comment>
<dbReference type="AlphaFoldDB" id="A0A225CZX5"/>
<dbReference type="Proteomes" id="UP000214646">
    <property type="component" value="Unassembled WGS sequence"/>
</dbReference>
<name>A0A225CZX5_9BACT</name>
<evidence type="ECO:0000313" key="1">
    <source>
        <dbReference type="EMBL" id="OWK34910.1"/>
    </source>
</evidence>
<gene>
    <name evidence="1" type="ORF">FRUB_09752</name>
</gene>
<keyword evidence="2" id="KW-1185">Reference proteome</keyword>
<proteinExistence type="predicted"/>